<organism evidence="3">
    <name type="scientific">Demequina capsici</name>
    <dbReference type="NCBI Taxonomy" id="3075620"/>
    <lineage>
        <taxon>Bacteria</taxon>
        <taxon>Bacillati</taxon>
        <taxon>Actinomycetota</taxon>
        <taxon>Actinomycetes</taxon>
        <taxon>Micrococcales</taxon>
        <taxon>Demequinaceae</taxon>
        <taxon>Demequina</taxon>
    </lineage>
</organism>
<dbReference type="GO" id="GO:0016787">
    <property type="term" value="F:hydrolase activity"/>
    <property type="evidence" value="ECO:0007669"/>
    <property type="project" value="UniProtKB-KW"/>
</dbReference>
<dbReference type="Gene3D" id="3.40.50.1820">
    <property type="entry name" value="alpha/beta hydrolase"/>
    <property type="match status" value="1"/>
</dbReference>
<evidence type="ECO:0000256" key="1">
    <source>
        <dbReference type="ARBA" id="ARBA00022801"/>
    </source>
</evidence>
<reference evidence="3" key="1">
    <citation type="submission" date="2023-09" db="EMBL/GenBank/DDBJ databases">
        <title>Demequina sp. a novel bacteria isolated from Capsicum annuum.</title>
        <authorList>
            <person name="Humaira Z."/>
            <person name="Lee J."/>
            <person name="Cho D."/>
        </authorList>
    </citation>
    <scope>NUCLEOTIDE SEQUENCE</scope>
    <source>
        <strain evidence="3">PMTSA13</strain>
    </source>
</reference>
<dbReference type="PANTHER" id="PTHR48081">
    <property type="entry name" value="AB HYDROLASE SUPERFAMILY PROTEIN C4A8.06C"/>
    <property type="match status" value="1"/>
</dbReference>
<dbReference type="EMBL" id="CP134880">
    <property type="protein sequence ID" value="WNM26668.1"/>
    <property type="molecule type" value="Genomic_DNA"/>
</dbReference>
<proteinExistence type="predicted"/>
<dbReference type="InterPro" id="IPR013094">
    <property type="entry name" value="AB_hydrolase_3"/>
</dbReference>
<accession>A0AA96JA77</accession>
<dbReference type="SUPFAM" id="SSF53474">
    <property type="entry name" value="alpha/beta-Hydrolases"/>
    <property type="match status" value="1"/>
</dbReference>
<dbReference type="RefSeq" id="WP_313542548.1">
    <property type="nucleotide sequence ID" value="NZ_CP134880.1"/>
</dbReference>
<dbReference type="KEGG" id="dcp:RN607_10725"/>
<dbReference type="InterPro" id="IPR029058">
    <property type="entry name" value="AB_hydrolase_fold"/>
</dbReference>
<dbReference type="Proteomes" id="UP001303408">
    <property type="component" value="Chromosome"/>
</dbReference>
<dbReference type="AlphaFoldDB" id="A0AA96JA77"/>
<dbReference type="InterPro" id="IPR050300">
    <property type="entry name" value="GDXG_lipolytic_enzyme"/>
</dbReference>
<keyword evidence="1 3" id="KW-0378">Hydrolase</keyword>
<evidence type="ECO:0000313" key="3">
    <source>
        <dbReference type="EMBL" id="WNM26668.1"/>
    </source>
</evidence>
<feature type="domain" description="Alpha/beta hydrolase fold-3" evidence="2">
    <location>
        <begin position="34"/>
        <end position="259"/>
    </location>
</feature>
<name>A0AA96JA77_9MICO</name>
<evidence type="ECO:0000259" key="2">
    <source>
        <dbReference type="Pfam" id="PF07859"/>
    </source>
</evidence>
<dbReference type="PANTHER" id="PTHR48081:SF8">
    <property type="entry name" value="ALPHA_BETA HYDROLASE FOLD-3 DOMAIN-CONTAINING PROTEIN-RELATED"/>
    <property type="match status" value="1"/>
</dbReference>
<gene>
    <name evidence="3" type="ORF">RN607_10725</name>
</gene>
<sequence>MPSRLTRLDVEAAGTDAPFKARLYRTSATCDRALVWAHGGAFMFGDLDMPEADAVAAWLAERGWAVLSVDYRLAPMTDFESLTIGEHGHPFPAAHDDLIAAFDWMVAHAEDLGCDADQVLLGGASAGANLAAGVAVALRDRAQAGPAGLLLAYPIVHAQLPDPSDELREAVRDVPPEHRFPPEIVTLFNLNYVGGDASLLTDPRAFPGEGDPTGLPRTLIVNSEKDDLRSSGERYAAQLAAASVAVECSYEPGAEHGFLNEPDNPAFERALARFLTWSASR</sequence>
<protein>
    <submittedName>
        <fullName evidence="3">Alpha/beta hydrolase fold domain-containing protein</fullName>
    </submittedName>
</protein>
<dbReference type="Pfam" id="PF07859">
    <property type="entry name" value="Abhydrolase_3"/>
    <property type="match status" value="1"/>
</dbReference>